<dbReference type="RefSeq" id="WP_111566444.1">
    <property type="nucleotide sequence ID" value="NZ_QLMI01000003.1"/>
</dbReference>
<feature type="domain" description="Cytochrome c" evidence="5">
    <location>
        <begin position="47"/>
        <end position="137"/>
    </location>
</feature>
<dbReference type="Gene3D" id="1.10.760.10">
    <property type="entry name" value="Cytochrome c-like domain"/>
    <property type="match status" value="1"/>
</dbReference>
<dbReference type="GO" id="GO:0046872">
    <property type="term" value="F:metal ion binding"/>
    <property type="evidence" value="ECO:0007669"/>
    <property type="project" value="UniProtKB-KW"/>
</dbReference>
<proteinExistence type="predicted"/>
<dbReference type="GO" id="GO:0020037">
    <property type="term" value="F:heme binding"/>
    <property type="evidence" value="ECO:0007669"/>
    <property type="project" value="InterPro"/>
</dbReference>
<comment type="caution">
    <text evidence="6">The sequence shown here is derived from an EMBL/GenBank/DDBJ whole genome shotgun (WGS) entry which is preliminary data.</text>
</comment>
<gene>
    <name evidence="6" type="ORF">B0I03_10368</name>
</gene>
<sequence>MKLILKSLGVLAFGLSLTNCSDKKETDAYGNPVQEKTEVATETTVDPLLAKGQELFEGKGTCTACHKPDTKVIGPAIKDIAKIYKEKGASIAAFINEEGEPIVDPSQYETMKTNFAITKAMTAEERKALEVYMMSFE</sequence>
<dbReference type="InterPro" id="IPR009056">
    <property type="entry name" value="Cyt_c-like_dom"/>
</dbReference>
<dbReference type="InterPro" id="IPR036909">
    <property type="entry name" value="Cyt_c-like_dom_sf"/>
</dbReference>
<evidence type="ECO:0000256" key="4">
    <source>
        <dbReference type="PROSITE-ProRule" id="PRU00433"/>
    </source>
</evidence>
<dbReference type="GO" id="GO:0009055">
    <property type="term" value="F:electron transfer activity"/>
    <property type="evidence" value="ECO:0007669"/>
    <property type="project" value="InterPro"/>
</dbReference>
<keyword evidence="1 4" id="KW-0349">Heme</keyword>
<evidence type="ECO:0000256" key="1">
    <source>
        <dbReference type="ARBA" id="ARBA00022617"/>
    </source>
</evidence>
<evidence type="ECO:0000313" key="6">
    <source>
        <dbReference type="EMBL" id="RAK23603.1"/>
    </source>
</evidence>
<name>A0A327YRS6_9FLAO</name>
<dbReference type="EMBL" id="QLMI01000003">
    <property type="protein sequence ID" value="RAK23603.1"/>
    <property type="molecule type" value="Genomic_DNA"/>
</dbReference>
<evidence type="ECO:0000256" key="2">
    <source>
        <dbReference type="ARBA" id="ARBA00022723"/>
    </source>
</evidence>
<protein>
    <submittedName>
        <fullName evidence="6">Cytochrome c</fullName>
    </submittedName>
</protein>
<keyword evidence="7" id="KW-1185">Reference proteome</keyword>
<dbReference type="PROSITE" id="PS51007">
    <property type="entry name" value="CYTC"/>
    <property type="match status" value="1"/>
</dbReference>
<keyword evidence="3 4" id="KW-0408">Iron</keyword>
<keyword evidence="2 4" id="KW-0479">Metal-binding</keyword>
<dbReference type="OrthoDB" id="9814063at2"/>
<dbReference type="AlphaFoldDB" id="A0A327YRS6"/>
<organism evidence="6 7">
    <name type="scientific">Flavobacterium aquaticum</name>
    <dbReference type="NCBI Taxonomy" id="1236486"/>
    <lineage>
        <taxon>Bacteria</taxon>
        <taxon>Pseudomonadati</taxon>
        <taxon>Bacteroidota</taxon>
        <taxon>Flavobacteriia</taxon>
        <taxon>Flavobacteriales</taxon>
        <taxon>Flavobacteriaceae</taxon>
        <taxon>Flavobacterium</taxon>
    </lineage>
</organism>
<accession>A0A327YRS6</accession>
<dbReference type="SUPFAM" id="SSF46626">
    <property type="entry name" value="Cytochrome c"/>
    <property type="match status" value="1"/>
</dbReference>
<dbReference type="Pfam" id="PF00034">
    <property type="entry name" value="Cytochrom_C"/>
    <property type="match status" value="1"/>
</dbReference>
<dbReference type="Proteomes" id="UP000249620">
    <property type="component" value="Unassembled WGS sequence"/>
</dbReference>
<evidence type="ECO:0000259" key="5">
    <source>
        <dbReference type="PROSITE" id="PS51007"/>
    </source>
</evidence>
<evidence type="ECO:0000313" key="7">
    <source>
        <dbReference type="Proteomes" id="UP000249620"/>
    </source>
</evidence>
<reference evidence="6 7" key="1">
    <citation type="submission" date="2018-06" db="EMBL/GenBank/DDBJ databases">
        <title>Genomic Encyclopedia of Type Strains, Phase III (KMG-III): the genomes of soil and plant-associated and newly described type strains.</title>
        <authorList>
            <person name="Whitman W."/>
        </authorList>
    </citation>
    <scope>NUCLEOTIDE SEQUENCE [LARGE SCALE GENOMIC DNA]</scope>
    <source>
        <strain evidence="6 7">CGMCC 1.12398</strain>
    </source>
</reference>
<evidence type="ECO:0000256" key="3">
    <source>
        <dbReference type="ARBA" id="ARBA00023004"/>
    </source>
</evidence>